<keyword evidence="1" id="KW-1133">Transmembrane helix</keyword>
<sequence>MRIVKILFVLNSIFSVLFATFIATFAAGGGIGDNYTDEKWVSPEFFAILPIWFLGYLIGLFVFNSKKAVIFLVLSILITWASIPLGIVLGK</sequence>
<keyword evidence="3" id="KW-1185">Reference proteome</keyword>
<feature type="transmembrane region" description="Helical" evidence="1">
    <location>
        <begin position="70"/>
        <end position="89"/>
    </location>
</feature>
<accession>A0A0B5AII3</accession>
<name>A0A0B5AII3_9BACL</name>
<organism evidence="2 3">
    <name type="scientific">Jeotgalibacillus malaysiensis</name>
    <dbReference type="NCBI Taxonomy" id="1508404"/>
    <lineage>
        <taxon>Bacteria</taxon>
        <taxon>Bacillati</taxon>
        <taxon>Bacillota</taxon>
        <taxon>Bacilli</taxon>
        <taxon>Bacillales</taxon>
        <taxon>Caryophanaceae</taxon>
        <taxon>Jeotgalibacillus</taxon>
    </lineage>
</organism>
<keyword evidence="1" id="KW-0472">Membrane</keyword>
<protein>
    <submittedName>
        <fullName evidence="2">Uncharacterized protein</fullName>
    </submittedName>
</protein>
<dbReference type="AlphaFoldDB" id="A0A0B5AII3"/>
<dbReference type="BioCyc" id="JESP1508404:G14D9-10115-MONOMER"/>
<evidence type="ECO:0000313" key="3">
    <source>
        <dbReference type="Proteomes" id="UP000031449"/>
    </source>
</evidence>
<keyword evidence="1" id="KW-0812">Transmembrane</keyword>
<dbReference type="KEGG" id="jeo:JMA_08830"/>
<dbReference type="STRING" id="1508404.JMA_08830"/>
<dbReference type="Proteomes" id="UP000031449">
    <property type="component" value="Chromosome"/>
</dbReference>
<gene>
    <name evidence="2" type="ORF">JMA_08830</name>
</gene>
<proteinExistence type="predicted"/>
<feature type="transmembrane region" description="Helical" evidence="1">
    <location>
        <begin position="45"/>
        <end position="63"/>
    </location>
</feature>
<feature type="transmembrane region" description="Helical" evidence="1">
    <location>
        <begin position="7"/>
        <end position="25"/>
    </location>
</feature>
<dbReference type="OrthoDB" id="2885922at2"/>
<evidence type="ECO:0000313" key="2">
    <source>
        <dbReference type="EMBL" id="AJD90200.1"/>
    </source>
</evidence>
<reference evidence="2 3" key="1">
    <citation type="submission" date="2014-08" db="EMBL/GenBank/DDBJ databases">
        <title>Complete genome of a marine bacteria Jeotgalibacillus malaysiensis.</title>
        <authorList>
            <person name="Yaakop A.S."/>
            <person name="Chan K.-G."/>
            <person name="Goh K.M."/>
        </authorList>
    </citation>
    <scope>NUCLEOTIDE SEQUENCE [LARGE SCALE GENOMIC DNA]</scope>
    <source>
        <strain evidence="2 3">D5</strain>
    </source>
</reference>
<evidence type="ECO:0000256" key="1">
    <source>
        <dbReference type="SAM" id="Phobius"/>
    </source>
</evidence>
<dbReference type="EMBL" id="CP009416">
    <property type="protein sequence ID" value="AJD90200.1"/>
    <property type="molecule type" value="Genomic_DNA"/>
</dbReference>
<dbReference type="HOGENOM" id="CLU_2369089_0_0_9"/>